<dbReference type="EMBL" id="RQVQ01000001">
    <property type="protein sequence ID" value="RRJ93321.1"/>
    <property type="molecule type" value="Genomic_DNA"/>
</dbReference>
<sequence>MKTIITESLKKFFTYTEYRELVTQSLNQDTFIVEGIDALPYIKMNDQRMKRLDKTLIVPEEIETFLKELKQPILWIVISEGWCGDAAQALPVINKMAELSDAIELKIVLRDENEALMNQFLTNGGKAIPKLLFVNPETFDVLADWGPRPKEAVQLMIDLKAKFGSITDEVKEELQKWYNTDKGISTQNEIVHILKNSVK</sequence>
<reference evidence="1 2" key="1">
    <citation type="submission" date="2018-11" db="EMBL/GenBank/DDBJ databases">
        <title>Flavobacterium sp. nov., YIM 102701-2 draft genome.</title>
        <authorList>
            <person name="Li G."/>
            <person name="Jiang Y."/>
        </authorList>
    </citation>
    <scope>NUCLEOTIDE SEQUENCE [LARGE SCALE GENOMIC DNA]</scope>
    <source>
        <strain evidence="1 2">YIM 102701-2</strain>
    </source>
</reference>
<protein>
    <submittedName>
        <fullName evidence="1">Thioredoxin family protein</fullName>
    </submittedName>
</protein>
<proteinExistence type="predicted"/>
<organism evidence="1 2">
    <name type="scientific">Paenimyroides tangerinum</name>
    <dbReference type="NCBI Taxonomy" id="2488728"/>
    <lineage>
        <taxon>Bacteria</taxon>
        <taxon>Pseudomonadati</taxon>
        <taxon>Bacteroidota</taxon>
        <taxon>Flavobacteriia</taxon>
        <taxon>Flavobacteriales</taxon>
        <taxon>Flavobacteriaceae</taxon>
        <taxon>Paenimyroides</taxon>
    </lineage>
</organism>
<dbReference type="Gene3D" id="3.40.30.10">
    <property type="entry name" value="Glutaredoxin"/>
    <property type="match status" value="1"/>
</dbReference>
<evidence type="ECO:0000313" key="1">
    <source>
        <dbReference type="EMBL" id="RRJ93321.1"/>
    </source>
</evidence>
<dbReference type="OrthoDB" id="6120799at2"/>
<dbReference type="InterPro" id="IPR036249">
    <property type="entry name" value="Thioredoxin-like_sf"/>
</dbReference>
<dbReference type="RefSeq" id="WP_125016388.1">
    <property type="nucleotide sequence ID" value="NZ_RQVQ01000001.1"/>
</dbReference>
<evidence type="ECO:0000313" key="2">
    <source>
        <dbReference type="Proteomes" id="UP000275719"/>
    </source>
</evidence>
<name>A0A3P3WDT6_9FLAO</name>
<dbReference type="AlphaFoldDB" id="A0A3P3WDT6"/>
<dbReference type="Proteomes" id="UP000275719">
    <property type="component" value="Unassembled WGS sequence"/>
</dbReference>
<dbReference type="Pfam" id="PF14595">
    <property type="entry name" value="Thioredoxin_9"/>
    <property type="match status" value="1"/>
</dbReference>
<gene>
    <name evidence="1" type="ORF">EG240_00720</name>
</gene>
<accession>A0A3P3WDT6</accession>
<comment type="caution">
    <text evidence="1">The sequence shown here is derived from an EMBL/GenBank/DDBJ whole genome shotgun (WGS) entry which is preliminary data.</text>
</comment>
<dbReference type="SUPFAM" id="SSF52833">
    <property type="entry name" value="Thioredoxin-like"/>
    <property type="match status" value="1"/>
</dbReference>
<keyword evidence="2" id="KW-1185">Reference proteome</keyword>